<dbReference type="InterPro" id="IPR013762">
    <property type="entry name" value="Integrase-like_cat_sf"/>
</dbReference>
<organism evidence="3 4">
    <name type="scientific">Rodentibacter ratti</name>
    <dbReference type="NCBI Taxonomy" id="1906745"/>
    <lineage>
        <taxon>Bacteria</taxon>
        <taxon>Pseudomonadati</taxon>
        <taxon>Pseudomonadota</taxon>
        <taxon>Gammaproteobacteria</taxon>
        <taxon>Pasteurellales</taxon>
        <taxon>Pasteurellaceae</taxon>
        <taxon>Rodentibacter</taxon>
    </lineage>
</organism>
<dbReference type="SUPFAM" id="SSF56349">
    <property type="entry name" value="DNA breaking-rejoining enzymes"/>
    <property type="match status" value="1"/>
</dbReference>
<evidence type="ECO:0000313" key="3">
    <source>
        <dbReference type="EMBL" id="OOF82151.1"/>
    </source>
</evidence>
<dbReference type="GO" id="GO:0015074">
    <property type="term" value="P:DNA integration"/>
    <property type="evidence" value="ECO:0007669"/>
    <property type="project" value="InterPro"/>
</dbReference>
<evidence type="ECO:0000313" key="4">
    <source>
        <dbReference type="Proteomes" id="UP000188573"/>
    </source>
</evidence>
<feature type="domain" description="Tyr recombinase" evidence="2">
    <location>
        <begin position="2"/>
        <end position="55"/>
    </location>
</feature>
<reference evidence="3 4" key="1">
    <citation type="submission" date="2016-10" db="EMBL/GenBank/DDBJ databases">
        <title>Rodentibacter gen. nov. and new species.</title>
        <authorList>
            <person name="Christensen H."/>
        </authorList>
    </citation>
    <scope>NUCLEOTIDE SEQUENCE [LARGE SCALE GENOMIC DNA]</scope>
    <source>
        <strain evidence="3 4">Ac81</strain>
    </source>
</reference>
<keyword evidence="1" id="KW-0233">DNA recombination</keyword>
<dbReference type="Gene3D" id="1.10.443.10">
    <property type="entry name" value="Intergrase catalytic core"/>
    <property type="match status" value="1"/>
</dbReference>
<dbReference type="InterPro" id="IPR002104">
    <property type="entry name" value="Integrase_catalytic"/>
</dbReference>
<proteinExistence type="predicted"/>
<evidence type="ECO:0000259" key="2">
    <source>
        <dbReference type="Pfam" id="PF00589"/>
    </source>
</evidence>
<name>A0A1V3KWZ3_9PAST</name>
<dbReference type="InterPro" id="IPR011010">
    <property type="entry name" value="DNA_brk_join_enz"/>
</dbReference>
<accession>A0A1V3KWZ3</accession>
<comment type="caution">
    <text evidence="3">The sequence shown here is derived from an EMBL/GenBank/DDBJ whole genome shotgun (WGS) entry which is preliminary data.</text>
</comment>
<dbReference type="GO" id="GO:0003677">
    <property type="term" value="F:DNA binding"/>
    <property type="evidence" value="ECO:0007669"/>
    <property type="project" value="InterPro"/>
</dbReference>
<gene>
    <name evidence="3" type="ORF">BKG92_07220</name>
</gene>
<sequence length="63" mass="7253">MKERAGLAEADLHFHDTRREALSRLSEKVDVMTLAKISGHRDIKILLNTYYAPKMEDVVKLLD</sequence>
<dbReference type="EMBL" id="MLAG01000035">
    <property type="protein sequence ID" value="OOF82151.1"/>
    <property type="molecule type" value="Genomic_DNA"/>
</dbReference>
<dbReference type="AlphaFoldDB" id="A0A1V3KWZ3"/>
<dbReference type="GO" id="GO:0006310">
    <property type="term" value="P:DNA recombination"/>
    <property type="evidence" value="ECO:0007669"/>
    <property type="project" value="UniProtKB-KW"/>
</dbReference>
<keyword evidence="4" id="KW-1185">Reference proteome</keyword>
<dbReference type="Proteomes" id="UP000188573">
    <property type="component" value="Unassembled WGS sequence"/>
</dbReference>
<protein>
    <recommendedName>
        <fullName evidence="2">Tyr recombinase domain-containing protein</fullName>
    </recommendedName>
</protein>
<evidence type="ECO:0000256" key="1">
    <source>
        <dbReference type="ARBA" id="ARBA00023172"/>
    </source>
</evidence>
<dbReference type="Pfam" id="PF00589">
    <property type="entry name" value="Phage_integrase"/>
    <property type="match status" value="1"/>
</dbReference>